<evidence type="ECO:0000259" key="2">
    <source>
        <dbReference type="Pfam" id="PF08787"/>
    </source>
</evidence>
<reference evidence="3" key="1">
    <citation type="submission" date="2021-01" db="EMBL/GenBank/DDBJ databases">
        <title>Microvirga sp.</title>
        <authorList>
            <person name="Kim M.K."/>
        </authorList>
    </citation>
    <scope>NUCLEOTIDE SEQUENCE</scope>
    <source>
        <strain evidence="3">5420S-16</strain>
    </source>
</reference>
<evidence type="ECO:0000313" key="4">
    <source>
        <dbReference type="Proteomes" id="UP000605848"/>
    </source>
</evidence>
<dbReference type="InterPro" id="IPR011049">
    <property type="entry name" value="Serralysin-like_metalloprot_C"/>
</dbReference>
<keyword evidence="3" id="KW-0456">Lyase</keyword>
<dbReference type="InterPro" id="IPR013320">
    <property type="entry name" value="ConA-like_dom_sf"/>
</dbReference>
<keyword evidence="4" id="KW-1185">Reference proteome</keyword>
<dbReference type="GO" id="GO:0005509">
    <property type="term" value="F:calcium ion binding"/>
    <property type="evidence" value="ECO:0007669"/>
    <property type="project" value="InterPro"/>
</dbReference>
<proteinExistence type="predicted"/>
<dbReference type="InterPro" id="IPR018511">
    <property type="entry name" value="Hemolysin-typ_Ca-bd_CS"/>
</dbReference>
<feature type="compositionally biased region" description="Polar residues" evidence="1">
    <location>
        <begin position="266"/>
        <end position="275"/>
    </location>
</feature>
<dbReference type="Pfam" id="PF08787">
    <property type="entry name" value="Alginate_lyase2"/>
    <property type="match status" value="1"/>
</dbReference>
<evidence type="ECO:0000256" key="1">
    <source>
        <dbReference type="SAM" id="MobiDB-lite"/>
    </source>
</evidence>
<dbReference type="AlphaFoldDB" id="A0A936ZCI1"/>
<gene>
    <name evidence="3" type="ORF">JKG68_09845</name>
</gene>
<dbReference type="Pfam" id="PF00353">
    <property type="entry name" value="HemolysinCabind"/>
    <property type="match status" value="1"/>
</dbReference>
<dbReference type="Proteomes" id="UP000605848">
    <property type="component" value="Unassembled WGS sequence"/>
</dbReference>
<dbReference type="InterPro" id="IPR014895">
    <property type="entry name" value="Alginate_lyase_2"/>
</dbReference>
<dbReference type="SUPFAM" id="SSF49899">
    <property type="entry name" value="Concanavalin A-like lectins/glucanases"/>
    <property type="match status" value="1"/>
</dbReference>
<dbReference type="InterPro" id="IPR001343">
    <property type="entry name" value="Hemolysn_Ca-bd"/>
</dbReference>
<dbReference type="Gene3D" id="2.150.10.10">
    <property type="entry name" value="Serralysin-like metalloprotease, C-terminal"/>
    <property type="match status" value="1"/>
</dbReference>
<evidence type="ECO:0000313" key="3">
    <source>
        <dbReference type="EMBL" id="MBL0404269.1"/>
    </source>
</evidence>
<feature type="region of interest" description="Disordered" evidence="1">
    <location>
        <begin position="266"/>
        <end position="285"/>
    </location>
</feature>
<dbReference type="SUPFAM" id="SSF51120">
    <property type="entry name" value="beta-Roll"/>
    <property type="match status" value="1"/>
</dbReference>
<organism evidence="3 4">
    <name type="scientific">Microvirga aerilata</name>
    <dbReference type="NCBI Taxonomy" id="670292"/>
    <lineage>
        <taxon>Bacteria</taxon>
        <taxon>Pseudomonadati</taxon>
        <taxon>Pseudomonadota</taxon>
        <taxon>Alphaproteobacteria</taxon>
        <taxon>Hyphomicrobiales</taxon>
        <taxon>Methylobacteriaceae</taxon>
        <taxon>Microvirga</taxon>
    </lineage>
</organism>
<name>A0A936ZCI1_9HYPH</name>
<dbReference type="EMBL" id="JAEQMY010000011">
    <property type="protein sequence ID" value="MBL0404269.1"/>
    <property type="molecule type" value="Genomic_DNA"/>
</dbReference>
<dbReference type="PRINTS" id="PR00313">
    <property type="entry name" value="CABNDNGRPT"/>
</dbReference>
<sequence>MGLTSMALNPAADPSGNFDLSNWKITLPVDQNGTVIGTAFEIKSLSGYQDSKYFYTSSDGAMVFRAAVDGATTSGSKYARSELREMNGSDRAAWSIKQGGSMSATLEIDEAPIRHDGSNGRIVVGQIHGQDAELTRLYWENGTVYFVNDHGGSTGQETAFRLKNSAGKTPDISLNEKFSYTISASANRLKVSVYADGEVYTATDTINSFWNTDAFYFKAGTYLGVNETQGTGYGQTSFYALKFDHAGTASEQSTLPKTVKTVLGTNSSNKLTGSSHNDRIDGKSGNDTLWGKGGKDILVGGSGRDAFTFDLKPSAKNVDLILDFSVRNDTIRLNDLAFDTLDHGKLASSSFVIGDRALDGDDRIIYNRKTGALLYDADGSGDGKAIKFATIDEKLKMTAADFVVI</sequence>
<dbReference type="Gene3D" id="2.60.120.200">
    <property type="match status" value="1"/>
</dbReference>
<dbReference type="PROSITE" id="PS00330">
    <property type="entry name" value="HEMOLYSIN_CALCIUM"/>
    <property type="match status" value="1"/>
</dbReference>
<feature type="domain" description="Alginate lyase 2" evidence="2">
    <location>
        <begin position="18"/>
        <end position="245"/>
    </location>
</feature>
<accession>A0A936ZCI1</accession>
<dbReference type="GO" id="GO:0016829">
    <property type="term" value="F:lyase activity"/>
    <property type="evidence" value="ECO:0007669"/>
    <property type="project" value="UniProtKB-KW"/>
</dbReference>
<comment type="caution">
    <text evidence="3">The sequence shown here is derived from an EMBL/GenBank/DDBJ whole genome shotgun (WGS) entry which is preliminary data.</text>
</comment>
<protein>
    <submittedName>
        <fullName evidence="3">Polysaccharide lyase family 7 protein</fullName>
    </submittedName>
</protein>